<dbReference type="Proteomes" id="UP001157109">
    <property type="component" value="Unassembled WGS sequence"/>
</dbReference>
<proteinExistence type="predicted"/>
<dbReference type="RefSeq" id="WP_284284442.1">
    <property type="nucleotide sequence ID" value="NZ_BSUJ01000001.1"/>
</dbReference>
<dbReference type="EMBL" id="BSUJ01000001">
    <property type="protein sequence ID" value="GMA19664.1"/>
    <property type="molecule type" value="Genomic_DNA"/>
</dbReference>
<evidence type="ECO:0000256" key="1">
    <source>
        <dbReference type="SAM" id="MobiDB-lite"/>
    </source>
</evidence>
<protein>
    <submittedName>
        <fullName evidence="2">Uncharacterized protein</fullName>
    </submittedName>
</protein>
<evidence type="ECO:0000313" key="3">
    <source>
        <dbReference type="Proteomes" id="UP001157109"/>
    </source>
</evidence>
<accession>A0ABQ6HPR3</accession>
<keyword evidence="3" id="KW-1185">Reference proteome</keyword>
<reference evidence="3" key="1">
    <citation type="journal article" date="2019" name="Int. J. Syst. Evol. Microbiol.">
        <title>The Global Catalogue of Microorganisms (GCM) 10K type strain sequencing project: providing services to taxonomists for standard genome sequencing and annotation.</title>
        <authorList>
            <consortium name="The Broad Institute Genomics Platform"/>
            <consortium name="The Broad Institute Genome Sequencing Center for Infectious Disease"/>
            <person name="Wu L."/>
            <person name="Ma J."/>
        </authorList>
    </citation>
    <scope>NUCLEOTIDE SEQUENCE [LARGE SCALE GENOMIC DNA]</scope>
    <source>
        <strain evidence="3">NBRC 105830</strain>
    </source>
</reference>
<dbReference type="SUPFAM" id="SSF55961">
    <property type="entry name" value="Bet v1-like"/>
    <property type="match status" value="1"/>
</dbReference>
<feature type="region of interest" description="Disordered" evidence="1">
    <location>
        <begin position="103"/>
        <end position="128"/>
    </location>
</feature>
<dbReference type="InterPro" id="IPR023393">
    <property type="entry name" value="START-like_dom_sf"/>
</dbReference>
<gene>
    <name evidence="2" type="ORF">GCM10025862_16850</name>
</gene>
<organism evidence="2 3">
    <name type="scientific">Arsenicicoccus piscis</name>
    <dbReference type="NCBI Taxonomy" id="673954"/>
    <lineage>
        <taxon>Bacteria</taxon>
        <taxon>Bacillati</taxon>
        <taxon>Actinomycetota</taxon>
        <taxon>Actinomycetes</taxon>
        <taxon>Micrococcales</taxon>
        <taxon>Intrasporangiaceae</taxon>
        <taxon>Arsenicicoccus</taxon>
    </lineage>
</organism>
<evidence type="ECO:0000313" key="2">
    <source>
        <dbReference type="EMBL" id="GMA19664.1"/>
    </source>
</evidence>
<comment type="caution">
    <text evidence="2">The sequence shown here is derived from an EMBL/GenBank/DDBJ whole genome shotgun (WGS) entry which is preliminary data.</text>
</comment>
<dbReference type="Gene3D" id="3.30.530.20">
    <property type="match status" value="1"/>
</dbReference>
<name>A0ABQ6HPR3_9MICO</name>
<sequence length="143" mass="15087">MDSGTVGTIETCEAPRALTITWEYEGEVSRVTASIEGHGTGAAALTVRHFGESNDHWREYGPAAGGGGWDAGLLGLALHLDDPRADLDAVSRIMGSEEGAEFARRGSEEWSRAHQEAGAPKSEADAAARAALALDRAQWEPAD</sequence>
<feature type="compositionally biased region" description="Basic and acidic residues" evidence="1">
    <location>
        <begin position="103"/>
        <end position="115"/>
    </location>
</feature>